<organism evidence="18">
    <name type="scientific">Notodromas monacha</name>
    <dbReference type="NCBI Taxonomy" id="399045"/>
    <lineage>
        <taxon>Eukaryota</taxon>
        <taxon>Metazoa</taxon>
        <taxon>Ecdysozoa</taxon>
        <taxon>Arthropoda</taxon>
        <taxon>Crustacea</taxon>
        <taxon>Oligostraca</taxon>
        <taxon>Ostracoda</taxon>
        <taxon>Podocopa</taxon>
        <taxon>Podocopida</taxon>
        <taxon>Cypridocopina</taxon>
        <taxon>Cypridoidea</taxon>
        <taxon>Cyprididae</taxon>
        <taxon>Notodromas</taxon>
    </lineage>
</organism>
<keyword evidence="7 14" id="KW-0547">Nucleotide-binding</keyword>
<evidence type="ECO:0000259" key="16">
    <source>
        <dbReference type="PROSITE" id="PS50011"/>
    </source>
</evidence>
<dbReference type="GO" id="GO:0005524">
    <property type="term" value="F:ATP binding"/>
    <property type="evidence" value="ECO:0007669"/>
    <property type="project" value="UniProtKB-UniRule"/>
</dbReference>
<keyword evidence="9 14" id="KW-0067">ATP-binding</keyword>
<evidence type="ECO:0000256" key="3">
    <source>
        <dbReference type="ARBA" id="ARBA00012406"/>
    </source>
</evidence>
<feature type="domain" description="SAM" evidence="17">
    <location>
        <begin position="1505"/>
        <end position="1551"/>
    </location>
</feature>
<evidence type="ECO:0000256" key="6">
    <source>
        <dbReference type="ARBA" id="ARBA00022723"/>
    </source>
</evidence>
<dbReference type="Pfam" id="PF00069">
    <property type="entry name" value="Pkinase"/>
    <property type="match status" value="1"/>
</dbReference>
<dbReference type="InterPro" id="IPR013761">
    <property type="entry name" value="SAM/pointed_sf"/>
</dbReference>
<protein>
    <recommendedName>
        <fullName evidence="3">mitogen-activated protein kinase kinase kinase</fullName>
        <ecNumber evidence="3">2.7.11.25</ecNumber>
    </recommendedName>
</protein>
<comment type="catalytic activity">
    <reaction evidence="12">
        <text>L-threonyl-[protein] + ATP = O-phospho-L-threonyl-[protein] + ADP + H(+)</text>
        <dbReference type="Rhea" id="RHEA:46608"/>
        <dbReference type="Rhea" id="RHEA-COMP:11060"/>
        <dbReference type="Rhea" id="RHEA-COMP:11605"/>
        <dbReference type="ChEBI" id="CHEBI:15378"/>
        <dbReference type="ChEBI" id="CHEBI:30013"/>
        <dbReference type="ChEBI" id="CHEBI:30616"/>
        <dbReference type="ChEBI" id="CHEBI:61977"/>
        <dbReference type="ChEBI" id="CHEBI:456216"/>
        <dbReference type="EC" id="2.7.11.25"/>
    </reaction>
</comment>
<dbReference type="InterPro" id="IPR017441">
    <property type="entry name" value="Protein_kinase_ATP_BS"/>
</dbReference>
<feature type="region of interest" description="Disordered" evidence="15">
    <location>
        <begin position="1589"/>
        <end position="1610"/>
    </location>
</feature>
<feature type="region of interest" description="Disordered" evidence="15">
    <location>
        <begin position="943"/>
        <end position="976"/>
    </location>
</feature>
<dbReference type="InterPro" id="IPR011990">
    <property type="entry name" value="TPR-like_helical_dom_sf"/>
</dbReference>
<keyword evidence="5" id="KW-0808">Transferase</keyword>
<proteinExistence type="inferred from homology"/>
<feature type="domain" description="Protein kinase" evidence="16">
    <location>
        <begin position="620"/>
        <end position="878"/>
    </location>
</feature>
<evidence type="ECO:0000256" key="8">
    <source>
        <dbReference type="ARBA" id="ARBA00022777"/>
    </source>
</evidence>
<comment type="similarity">
    <text evidence="2">Belongs to the protein kinase superfamily. STE Ser/Thr protein kinase family. MAP kinase kinase kinase subfamily.</text>
</comment>
<feature type="compositionally biased region" description="Basic residues" evidence="15">
    <location>
        <begin position="1600"/>
        <end position="1610"/>
    </location>
</feature>
<dbReference type="Gene3D" id="3.30.200.20">
    <property type="entry name" value="Phosphorylase Kinase, domain 1"/>
    <property type="match status" value="1"/>
</dbReference>
<evidence type="ECO:0000256" key="4">
    <source>
        <dbReference type="ARBA" id="ARBA00022527"/>
    </source>
</evidence>
<dbReference type="InterPro" id="IPR025136">
    <property type="entry name" value="MAP3K_TRAF-bd"/>
</dbReference>
<evidence type="ECO:0000256" key="5">
    <source>
        <dbReference type="ARBA" id="ARBA00022679"/>
    </source>
</evidence>
<reference evidence="18" key="1">
    <citation type="submission" date="2020-11" db="EMBL/GenBank/DDBJ databases">
        <authorList>
            <person name="Tran Van P."/>
        </authorList>
    </citation>
    <scope>NUCLEOTIDE SEQUENCE</scope>
</reference>
<dbReference type="Gene3D" id="1.25.40.10">
    <property type="entry name" value="Tetratricopeptide repeat domain"/>
    <property type="match status" value="1"/>
</dbReference>
<evidence type="ECO:0000313" key="19">
    <source>
        <dbReference type="Proteomes" id="UP000678499"/>
    </source>
</evidence>
<dbReference type="PANTHER" id="PTHR11584:SF394">
    <property type="entry name" value="APOPTOTIC SIGNAL-REGULATING KINASE 1, ISOFORM C"/>
    <property type="match status" value="1"/>
</dbReference>
<name>A0A7R9BL23_9CRUS</name>
<dbReference type="InterPro" id="IPR046872">
    <property type="entry name" value="DRHyd-ASK"/>
</dbReference>
<comment type="catalytic activity">
    <reaction evidence="13">
        <text>L-seryl-[protein] + ATP = O-phospho-L-seryl-[protein] + ADP + H(+)</text>
        <dbReference type="Rhea" id="RHEA:17989"/>
        <dbReference type="Rhea" id="RHEA-COMP:9863"/>
        <dbReference type="Rhea" id="RHEA-COMP:11604"/>
        <dbReference type="ChEBI" id="CHEBI:15378"/>
        <dbReference type="ChEBI" id="CHEBI:29999"/>
        <dbReference type="ChEBI" id="CHEBI:30616"/>
        <dbReference type="ChEBI" id="CHEBI:83421"/>
        <dbReference type="ChEBI" id="CHEBI:456216"/>
        <dbReference type="EC" id="2.7.11.25"/>
    </reaction>
</comment>
<comment type="cofactor">
    <cofactor evidence="1">
        <name>Mg(2+)</name>
        <dbReference type="ChEBI" id="CHEBI:18420"/>
    </cofactor>
</comment>
<dbReference type="InterPro" id="IPR008271">
    <property type="entry name" value="Ser/Thr_kinase_AS"/>
</dbReference>
<keyword evidence="4" id="KW-0723">Serine/threonine-protein kinase</keyword>
<dbReference type="PROSITE" id="PS00108">
    <property type="entry name" value="PROTEIN_KINASE_ST"/>
    <property type="match status" value="1"/>
</dbReference>
<dbReference type="PROSITE" id="PS50011">
    <property type="entry name" value="PROTEIN_KINASE_DOM"/>
    <property type="match status" value="1"/>
</dbReference>
<dbReference type="InterPro" id="IPR011009">
    <property type="entry name" value="Kinase-like_dom_sf"/>
</dbReference>
<dbReference type="InterPro" id="IPR000719">
    <property type="entry name" value="Prot_kinase_dom"/>
</dbReference>
<dbReference type="EMBL" id="OA882614">
    <property type="protein sequence ID" value="CAD7276208.1"/>
    <property type="molecule type" value="Genomic_DNA"/>
</dbReference>
<dbReference type="InterPro" id="IPR043969">
    <property type="entry name" value="MAP3K_PH"/>
</dbReference>
<evidence type="ECO:0000259" key="17">
    <source>
        <dbReference type="PROSITE" id="PS50105"/>
    </source>
</evidence>
<keyword evidence="8" id="KW-0418">Kinase</keyword>
<dbReference type="EC" id="2.7.11.25" evidence="3"/>
<evidence type="ECO:0000256" key="15">
    <source>
        <dbReference type="SAM" id="MobiDB-lite"/>
    </source>
</evidence>
<dbReference type="PROSITE" id="PS50105">
    <property type="entry name" value="SAM_DOMAIN"/>
    <property type="match status" value="1"/>
</dbReference>
<evidence type="ECO:0000256" key="14">
    <source>
        <dbReference type="PROSITE-ProRule" id="PRU10141"/>
    </source>
</evidence>
<dbReference type="Gene3D" id="1.10.510.10">
    <property type="entry name" value="Transferase(Phosphotransferase) domain 1"/>
    <property type="match status" value="1"/>
</dbReference>
<evidence type="ECO:0000256" key="11">
    <source>
        <dbReference type="ARBA" id="ARBA00023054"/>
    </source>
</evidence>
<dbReference type="FunFam" id="1.10.510.10:FF:000054">
    <property type="entry name" value="Mitogen-activated protein kinase kinase kinase 5"/>
    <property type="match status" value="1"/>
</dbReference>
<keyword evidence="19" id="KW-1185">Reference proteome</keyword>
<keyword evidence="10" id="KW-0460">Magnesium</keyword>
<sequence>MSDKSYPGSSVVESTPKKLPGRHAQYRIVMEVACVLDIQANPGKALARRKALDDVRNACNAVGAAFTHILFEKLDFGETNVLDTFYNSDVIIVDLSIPVQQSTLFYHLGVRESFEMKHNIILYNETDSALTESLKQLCGRYPFIPYAYNEAKGTCAVADTALRMATELNASQEVLPVKPFSLASKICGLLQDVEVQSKAHMKEKFLADLRQTREKYNAKDLQKALHNLRKRLDDPDLLSGDVVLNMLISFREIQDYEAMVQLVEDLKALPSHRNCTSTPAIIFLYAFALNRRKCKGDIEKALNIINKALENEENHVPDIVCLCGRINKDKFVESGYEDQEALQNAIHWYRKGFKVQPNEYAGVNLATLLRIAGNDFSTSSELQHVGLVLNNLIGRKGSLSSLKDYWDVATFFEISVLAEEHGKAVQAAECMFNLKPPGWYLKSTIGNITLISMFCKKPEEDLSRDEHLFNFWLEYFVEATKTSDQLSDTIRFPIVIKEANNELMPSHISVNLDDEEKSLQIFNLCVDHDERKCHLIHDFLFTANSIRGVSMYKRDERCLYLYVHQNSDDFQIFFPSEDSRSRFFELMQQMADDPDSSFPNLDAPLQDLPPISYEYDLDESGKKVLLGKGTYGEVYAARDLNTQVRIAVKEVPEINLGDVQPLHEEIRLHSQLRHKNIVQYLGSKSENGYFKIFMEQVPGGSLSALIRSKWGPMKENEGTIAFYTRQILEGLKYLHDQNIVHRDIKGDNVLVNTYSGVLKISDFGTSKRLAGICPSTETFTGTLQYMAPEVIDKGQRGYGPPADIWSLGCTIVEMASGKPPFIELGSPQAAMFKVGYHKSHPRIPEELSERAKKFISQCFIPNPDERPTAGDLLQDTFLELPGSRKKQQTNRLTTQNSLVEFNRSISVPGERVRVGLRASGETITRESSPALTDTLSVAENDLSREVTPPASVPNSSRGQNSARFPNVGGSPAPVSPDLGIWSMSSRRRSVERDSFSPRMLIGRVEDSWPVFRSRRTGFRPLSADVDDYYKRRASSGSRGEGVVLSPEIVDSNGNTSTATASLIHSGMTTPRTPTLSHVPGFRHRETSITSTIDGPKEQDGFYLLKKDSQRRTTLGRVLSQDEKRICEIWLSMIEDQVGEPLVSQENLQELMKSLKSFIADQNKQAIGDVVKSLKEELEYDGASINQLQIALYLFTEAVNVVLRSHSIKPHWMFALDNLMRTAVQAAIMVLSPDLGENLASSLAERKMSRWERQDSDSTFYNVAQEDSLASSSHTTGPYLMERSIQPPTHMTIPEEPANCVETADAVLKSPGSCDPGSLMDQDNVDMGTGSADGAGIRGNEAVLRLLRDQTQMRDELLSLRRENRTRPTDLNLYLCVNLTVEFSNIPDSLASVFLPVFLVFLAALFSDERVPFPVHLLSLLLKRLVDTEANMRDALMGIFEDQKKARARLTSMLNDSSQENARCGCWSGRREARDESNNNNLRIPVPGPDYADSGTGTVNSLASISGYHDLQDWLKSLGVDEASIQKFCSEAFVLNDVLELMEREDLRRLDLRGGMELRIWRAILDHRNREKQKEEEKKKKKLRLCRTARPRLRPQEKMSRRSLKKSSKKRNVISTKRLISGREISYPGNSNLTIAGMMIPIADVQF</sequence>
<dbReference type="Proteomes" id="UP000678499">
    <property type="component" value="Unassembled WGS sequence"/>
</dbReference>
<keyword evidence="11" id="KW-0175">Coiled coil</keyword>
<dbReference type="GO" id="GO:0046872">
    <property type="term" value="F:metal ion binding"/>
    <property type="evidence" value="ECO:0007669"/>
    <property type="project" value="UniProtKB-KW"/>
</dbReference>
<dbReference type="Pfam" id="PF19039">
    <property type="entry name" value="ASK_PH"/>
    <property type="match status" value="1"/>
</dbReference>
<dbReference type="CDD" id="cd06624">
    <property type="entry name" value="STKc_ASK"/>
    <property type="match status" value="1"/>
</dbReference>
<dbReference type="InterPro" id="IPR046873">
    <property type="entry name" value="HisK-N-like"/>
</dbReference>
<evidence type="ECO:0000256" key="13">
    <source>
        <dbReference type="ARBA" id="ARBA00048329"/>
    </source>
</evidence>
<evidence type="ECO:0000256" key="12">
    <source>
        <dbReference type="ARBA" id="ARBA00047559"/>
    </source>
</evidence>
<evidence type="ECO:0000256" key="10">
    <source>
        <dbReference type="ARBA" id="ARBA00022842"/>
    </source>
</evidence>
<dbReference type="Pfam" id="PF20309">
    <property type="entry name" value="DRHyd-ASK"/>
    <property type="match status" value="1"/>
</dbReference>
<evidence type="ECO:0000313" key="18">
    <source>
        <dbReference type="EMBL" id="CAD7276208.1"/>
    </source>
</evidence>
<gene>
    <name evidence="18" type="ORF">NMOB1V02_LOCUS3982</name>
</gene>
<evidence type="ECO:0000256" key="2">
    <source>
        <dbReference type="ARBA" id="ARBA00006529"/>
    </source>
</evidence>
<feature type="compositionally biased region" description="Polar residues" evidence="15">
    <location>
        <begin position="952"/>
        <end position="963"/>
    </location>
</feature>
<evidence type="ECO:0000256" key="9">
    <source>
        <dbReference type="ARBA" id="ARBA00022840"/>
    </source>
</evidence>
<dbReference type="FunFam" id="3.30.200.20:FF:000487">
    <property type="entry name" value="Serine/threonine protein kinase, putative"/>
    <property type="match status" value="1"/>
</dbReference>
<accession>A0A7R9BL23</accession>
<dbReference type="InterPro" id="IPR001660">
    <property type="entry name" value="SAM"/>
</dbReference>
<dbReference type="OrthoDB" id="275301at2759"/>
<dbReference type="EMBL" id="CAJPEX010000577">
    <property type="protein sequence ID" value="CAG0916360.1"/>
    <property type="molecule type" value="Genomic_DNA"/>
</dbReference>
<feature type="binding site" evidence="14">
    <location>
        <position position="649"/>
    </location>
    <ligand>
        <name>ATP</name>
        <dbReference type="ChEBI" id="CHEBI:30616"/>
    </ligand>
</feature>
<dbReference type="SMART" id="SM00220">
    <property type="entry name" value="S_TKc"/>
    <property type="match status" value="1"/>
</dbReference>
<dbReference type="Pfam" id="PF13281">
    <property type="entry name" value="MAP3K_TRAF_bd"/>
    <property type="match status" value="1"/>
</dbReference>
<dbReference type="SUPFAM" id="SSF47769">
    <property type="entry name" value="SAM/Pointed domain"/>
    <property type="match status" value="1"/>
</dbReference>
<dbReference type="PROSITE" id="PS00107">
    <property type="entry name" value="PROTEIN_KINASE_ATP"/>
    <property type="match status" value="1"/>
</dbReference>
<dbReference type="PANTHER" id="PTHR11584">
    <property type="entry name" value="SERINE/THREONINE PROTEIN KINASE"/>
    <property type="match status" value="1"/>
</dbReference>
<dbReference type="Pfam" id="PF20302">
    <property type="entry name" value="HisK-N-like"/>
    <property type="match status" value="1"/>
</dbReference>
<keyword evidence="6" id="KW-0479">Metal-binding</keyword>
<dbReference type="SUPFAM" id="SSF56112">
    <property type="entry name" value="Protein kinase-like (PK-like)"/>
    <property type="match status" value="1"/>
</dbReference>
<dbReference type="GO" id="GO:0004709">
    <property type="term" value="F:MAP kinase kinase kinase activity"/>
    <property type="evidence" value="ECO:0007669"/>
    <property type="project" value="UniProtKB-EC"/>
</dbReference>
<evidence type="ECO:0000256" key="7">
    <source>
        <dbReference type="ARBA" id="ARBA00022741"/>
    </source>
</evidence>
<evidence type="ECO:0000256" key="1">
    <source>
        <dbReference type="ARBA" id="ARBA00001946"/>
    </source>
</evidence>